<gene>
    <name evidence="3" type="ORF">ANE_LOCUS4998</name>
</gene>
<feature type="compositionally biased region" description="Polar residues" evidence="1">
    <location>
        <begin position="204"/>
        <end position="222"/>
    </location>
</feature>
<dbReference type="PROSITE" id="PS50076">
    <property type="entry name" value="DNAJ_2"/>
    <property type="match status" value="1"/>
</dbReference>
<feature type="compositionally biased region" description="Polar residues" evidence="1">
    <location>
        <begin position="262"/>
        <end position="284"/>
    </location>
</feature>
<reference evidence="3" key="1">
    <citation type="submission" date="2019-07" db="EMBL/GenBank/DDBJ databases">
        <authorList>
            <person name="Dittberner H."/>
        </authorList>
    </citation>
    <scope>NUCLEOTIDE SEQUENCE [LARGE SCALE GENOMIC DNA]</scope>
</reference>
<evidence type="ECO:0000313" key="3">
    <source>
        <dbReference type="EMBL" id="VVA94553.1"/>
    </source>
</evidence>
<dbReference type="EMBL" id="CABITT030000002">
    <property type="protein sequence ID" value="VVA94553.1"/>
    <property type="molecule type" value="Genomic_DNA"/>
</dbReference>
<dbReference type="PANTHER" id="PTHR36335:SF1">
    <property type="entry name" value="CHAPERONE DNAJ-DOMAIN SUPERFAMILY PROTEIN"/>
    <property type="match status" value="1"/>
</dbReference>
<feature type="compositionally biased region" description="Low complexity" evidence="1">
    <location>
        <begin position="315"/>
        <end position="324"/>
    </location>
</feature>
<name>A0A565AZQ6_9BRAS</name>
<dbReference type="InterPro" id="IPR036869">
    <property type="entry name" value="J_dom_sf"/>
</dbReference>
<dbReference type="Proteomes" id="UP000489600">
    <property type="component" value="Unassembled WGS sequence"/>
</dbReference>
<keyword evidence="4" id="KW-1185">Reference proteome</keyword>
<dbReference type="AlphaFoldDB" id="A0A565AZQ6"/>
<protein>
    <recommendedName>
        <fullName evidence="2">J domain-containing protein</fullName>
    </recommendedName>
</protein>
<sequence>MPSSGIRFGLGSESDSDFSDSDCSDCEIFEGSHREVRELWEKASLKKMKKAGKAGLSEEPGPSNLHCDTNFGPGFEFRTEQHDQTSFFFPARNPDGGKEASSTFFGTEKSGKAGPSEKSGPSDLHHDTNSRPGFEFRTEQHDQTSSFFTARNPDGGKETSSFSFGTYSRKPNTSLFGSEMEEDNRAKNCANSSSFSKPSKEPIHQNSFEEVAEQPSTVQVQCETPKLPKENQMKKAPKVNQKKKAADQSYTKEVVEEEDASKSSPPQTSDGVDSIPSTSGQVQGTAPAVDIMLSREMLKETDEYKKAQEEEWESRQQQLQLQAEEAQRERKRRKLANTRKLEMERRQKERVDEVRETQKKDEESMNMKEQIRAEITKSLKLLELKSYNMASLLRGLGIPVGGGASPLPQEVHAAYKRAVLKFHPDRSSGGDLKQQVEAEEKFKLIARMKDKFIS</sequence>
<comment type="caution">
    <text evidence="3">The sequence shown here is derived from an EMBL/GenBank/DDBJ whole genome shotgun (WGS) entry which is preliminary data.</text>
</comment>
<proteinExistence type="predicted"/>
<dbReference type="InterPro" id="IPR001623">
    <property type="entry name" value="DnaJ_domain"/>
</dbReference>
<dbReference type="PANTHER" id="PTHR36335">
    <property type="entry name" value="CHAPERONE DNAJ-DOMAIN SUPERFAMILY PROTEIN"/>
    <property type="match status" value="1"/>
</dbReference>
<organism evidence="3 4">
    <name type="scientific">Arabis nemorensis</name>
    <dbReference type="NCBI Taxonomy" id="586526"/>
    <lineage>
        <taxon>Eukaryota</taxon>
        <taxon>Viridiplantae</taxon>
        <taxon>Streptophyta</taxon>
        <taxon>Embryophyta</taxon>
        <taxon>Tracheophyta</taxon>
        <taxon>Spermatophyta</taxon>
        <taxon>Magnoliopsida</taxon>
        <taxon>eudicotyledons</taxon>
        <taxon>Gunneridae</taxon>
        <taxon>Pentapetalae</taxon>
        <taxon>rosids</taxon>
        <taxon>malvids</taxon>
        <taxon>Brassicales</taxon>
        <taxon>Brassicaceae</taxon>
        <taxon>Arabideae</taxon>
        <taxon>Arabis</taxon>
    </lineage>
</organism>
<evidence type="ECO:0000313" key="4">
    <source>
        <dbReference type="Proteomes" id="UP000489600"/>
    </source>
</evidence>
<feature type="region of interest" description="Disordered" evidence="1">
    <location>
        <begin position="1"/>
        <end position="21"/>
    </location>
</feature>
<dbReference type="CDD" id="cd06257">
    <property type="entry name" value="DnaJ"/>
    <property type="match status" value="1"/>
</dbReference>
<evidence type="ECO:0000256" key="1">
    <source>
        <dbReference type="SAM" id="MobiDB-lite"/>
    </source>
</evidence>
<feature type="compositionally biased region" description="Basic and acidic residues" evidence="1">
    <location>
        <begin position="296"/>
        <end position="309"/>
    </location>
</feature>
<feature type="compositionally biased region" description="Polar residues" evidence="1">
    <location>
        <begin position="158"/>
        <end position="176"/>
    </location>
</feature>
<dbReference type="OrthoDB" id="498970at2759"/>
<feature type="domain" description="J" evidence="2">
    <location>
        <begin position="391"/>
        <end position="454"/>
    </location>
</feature>
<feature type="region of interest" description="Disordered" evidence="1">
    <location>
        <begin position="49"/>
        <end position="366"/>
    </location>
</feature>
<dbReference type="SUPFAM" id="SSF46565">
    <property type="entry name" value="Chaperone J-domain"/>
    <property type="match status" value="1"/>
</dbReference>
<feature type="compositionally biased region" description="Basic and acidic residues" evidence="1">
    <location>
        <begin position="123"/>
        <end position="142"/>
    </location>
</feature>
<accession>A0A565AZQ6</accession>
<feature type="compositionally biased region" description="Basic and acidic residues" evidence="1">
    <location>
        <begin position="339"/>
        <end position="366"/>
    </location>
</feature>
<dbReference type="Gene3D" id="1.10.287.110">
    <property type="entry name" value="DnaJ domain"/>
    <property type="match status" value="1"/>
</dbReference>
<evidence type="ECO:0000259" key="2">
    <source>
        <dbReference type="PROSITE" id="PS50076"/>
    </source>
</evidence>